<feature type="transmembrane region" description="Helical" evidence="1">
    <location>
        <begin position="192"/>
        <end position="211"/>
    </location>
</feature>
<comment type="caution">
    <text evidence="2">The sequence shown here is derived from an EMBL/GenBank/DDBJ whole genome shotgun (WGS) entry which is preliminary data.</text>
</comment>
<keyword evidence="1" id="KW-0472">Membrane</keyword>
<evidence type="ECO:0000256" key="1">
    <source>
        <dbReference type="SAM" id="Phobius"/>
    </source>
</evidence>
<feature type="transmembrane region" description="Helical" evidence="1">
    <location>
        <begin position="131"/>
        <end position="148"/>
    </location>
</feature>
<feature type="transmembrane region" description="Helical" evidence="1">
    <location>
        <begin position="106"/>
        <end position="125"/>
    </location>
</feature>
<feature type="transmembrane region" description="Helical" evidence="1">
    <location>
        <begin position="270"/>
        <end position="289"/>
    </location>
</feature>
<name>A0A2D3WH06_9BACT</name>
<sequence>MNLLVIVLSSQLLYYLLIAQTGVVGVFDSHIHDLFTLPIGGVIGALFSAFWRHHILKHELSFLFGIQIMISWFYPNYSLGMLLALGFVVGYTTPLLLYIFKSQSKLQLSLGMAISYAVGTALYTYPFEERGMIAILFPLISIGALYFAKLKLTRTSEKKPFHWPTLGVMMLWIFADSALFETLSRSGSMDIWSQYTLLIITAHLAGVYAAFRFGGELMSQTRLIWVLFVLSYLLYWIQEPILLAIVYPIAISYYNVLLFQALIRLADIRLIGLSMIGVGWIAASAANGIALHNEIWIAAVILTLFALVYPFYFRRIT</sequence>
<feature type="transmembrane region" description="Helical" evidence="1">
    <location>
        <begin position="160"/>
        <end position="180"/>
    </location>
</feature>
<dbReference type="AlphaFoldDB" id="A0A2D3WH06"/>
<dbReference type="RefSeq" id="WP_294896034.1">
    <property type="nucleotide sequence ID" value="NZ_DLUI01000118.1"/>
</dbReference>
<gene>
    <name evidence="2" type="ORF">CFH83_08245</name>
</gene>
<feature type="transmembrane region" description="Helical" evidence="1">
    <location>
        <begin position="223"/>
        <end position="238"/>
    </location>
</feature>
<evidence type="ECO:0000313" key="3">
    <source>
        <dbReference type="Proteomes" id="UP000228859"/>
    </source>
</evidence>
<protein>
    <submittedName>
        <fullName evidence="2">Uncharacterized protein</fullName>
    </submittedName>
</protein>
<feature type="transmembrane region" description="Helical" evidence="1">
    <location>
        <begin position="35"/>
        <end position="51"/>
    </location>
</feature>
<proteinExistence type="predicted"/>
<dbReference type="EMBL" id="DLUI01000118">
    <property type="protein sequence ID" value="DAB38007.1"/>
    <property type="molecule type" value="Genomic_DNA"/>
</dbReference>
<feature type="transmembrane region" description="Helical" evidence="1">
    <location>
        <begin position="295"/>
        <end position="313"/>
    </location>
</feature>
<evidence type="ECO:0000313" key="2">
    <source>
        <dbReference type="EMBL" id="DAB38007.1"/>
    </source>
</evidence>
<feature type="transmembrane region" description="Helical" evidence="1">
    <location>
        <begin position="244"/>
        <end position="263"/>
    </location>
</feature>
<organism evidence="2 3">
    <name type="scientific">Sulfuricurvum kujiense</name>
    <dbReference type="NCBI Taxonomy" id="148813"/>
    <lineage>
        <taxon>Bacteria</taxon>
        <taxon>Pseudomonadati</taxon>
        <taxon>Campylobacterota</taxon>
        <taxon>Epsilonproteobacteria</taxon>
        <taxon>Campylobacterales</taxon>
        <taxon>Sulfurimonadaceae</taxon>
        <taxon>Sulfuricurvum</taxon>
    </lineage>
</organism>
<keyword evidence="1" id="KW-0812">Transmembrane</keyword>
<dbReference type="Proteomes" id="UP000228859">
    <property type="component" value="Unassembled WGS sequence"/>
</dbReference>
<reference evidence="2 3" key="1">
    <citation type="journal article" date="2017" name="Front. Microbiol.">
        <title>Comparative Genomic Analysis of the Class Epsilonproteobacteria and Proposed Reclassification to Epsilonbacteraeota (phyl. nov.).</title>
        <authorList>
            <person name="Waite D.W."/>
            <person name="Vanwonterghem I."/>
            <person name="Rinke C."/>
            <person name="Parks D.H."/>
            <person name="Zhang Y."/>
            <person name="Takai K."/>
            <person name="Sievert S.M."/>
            <person name="Simon J."/>
            <person name="Campbell B.J."/>
            <person name="Hanson T.E."/>
            <person name="Woyke T."/>
            <person name="Klotz M.G."/>
            <person name="Hugenholtz P."/>
        </authorList>
    </citation>
    <scope>NUCLEOTIDE SEQUENCE [LARGE SCALE GENOMIC DNA]</scope>
    <source>
        <strain evidence="2">UBA12443</strain>
    </source>
</reference>
<accession>A0A2D3WH06</accession>
<feature type="transmembrane region" description="Helical" evidence="1">
    <location>
        <begin position="80"/>
        <end position="99"/>
    </location>
</feature>
<keyword evidence="1" id="KW-1133">Transmembrane helix</keyword>